<dbReference type="CDD" id="cd19481">
    <property type="entry name" value="RecA-like_protease"/>
    <property type="match status" value="1"/>
</dbReference>
<dbReference type="HOGENOM" id="CLU_442687_0_0_7"/>
<keyword evidence="2" id="KW-0067">ATP-binding</keyword>
<name>A1AQ72_PELPD</name>
<dbReference type="KEGG" id="ppd:Ppro_1882"/>
<dbReference type="RefSeq" id="WP_011735768.1">
    <property type="nucleotide sequence ID" value="NC_008609.1"/>
</dbReference>
<dbReference type="InterPro" id="IPR003593">
    <property type="entry name" value="AAA+_ATPase"/>
</dbReference>
<dbReference type="GO" id="GO:0005524">
    <property type="term" value="F:ATP binding"/>
    <property type="evidence" value="ECO:0007669"/>
    <property type="project" value="UniProtKB-KW"/>
</dbReference>
<dbReference type="eggNOG" id="COG0464">
    <property type="taxonomic scope" value="Bacteria"/>
</dbReference>
<reference evidence="4 5" key="1">
    <citation type="submission" date="2006-10" db="EMBL/GenBank/DDBJ databases">
        <title>Complete sequence of chromosome of Pelobacter propionicus DSM 2379.</title>
        <authorList>
            <consortium name="US DOE Joint Genome Institute"/>
            <person name="Copeland A."/>
            <person name="Lucas S."/>
            <person name="Lapidus A."/>
            <person name="Barry K."/>
            <person name="Detter J.C."/>
            <person name="Glavina del Rio T."/>
            <person name="Hammon N."/>
            <person name="Israni S."/>
            <person name="Dalin E."/>
            <person name="Tice H."/>
            <person name="Pitluck S."/>
            <person name="Saunders E."/>
            <person name="Brettin T."/>
            <person name="Bruce D."/>
            <person name="Han C."/>
            <person name="Tapia R."/>
            <person name="Schmutz J."/>
            <person name="Larimer F."/>
            <person name="Land M."/>
            <person name="Hauser L."/>
            <person name="Kyrpides N."/>
            <person name="Kim E."/>
            <person name="Lovley D."/>
            <person name="Richardson P."/>
        </authorList>
    </citation>
    <scope>NUCLEOTIDE SEQUENCE [LARGE SCALE GENOMIC DNA]</scope>
    <source>
        <strain evidence="5">DSM 2379 / NBRC 103807 / OttBd1</strain>
    </source>
</reference>
<accession>A1AQ72</accession>
<dbReference type="Pfam" id="PF00004">
    <property type="entry name" value="AAA"/>
    <property type="match status" value="1"/>
</dbReference>
<dbReference type="OrthoDB" id="9802352at2"/>
<gene>
    <name evidence="4" type="ordered locus">Ppro_1882</name>
</gene>
<evidence type="ECO:0000259" key="3">
    <source>
        <dbReference type="SMART" id="SM00382"/>
    </source>
</evidence>
<dbReference type="Gene3D" id="3.40.50.300">
    <property type="entry name" value="P-loop containing nucleotide triphosphate hydrolases"/>
    <property type="match status" value="1"/>
</dbReference>
<dbReference type="InterPro" id="IPR027417">
    <property type="entry name" value="P-loop_NTPase"/>
</dbReference>
<protein>
    <submittedName>
        <fullName evidence="4">AAA ATPase, central domain protein</fullName>
    </submittedName>
</protein>
<keyword evidence="5" id="KW-1185">Reference proteome</keyword>
<dbReference type="AlphaFoldDB" id="A1AQ72"/>
<sequence length="617" mass="69114">MELANYLLTVATRHARAVDAHEEEMKELRLREKRSKSGRHNFSLTYDDETALLKGVISWVRGKPACLKKLSSPAIGSLAYIFQAKVADDPNIEGYEIVDKLVYDPEKTINYLNSLGELKEQGWIRLIDIPGKSFTEQPPFCWLQSYIELGDTFHKEMGASQQSSRSFISNDAYLDAAFLYLQAVIHDDTSIYHVNEPATDLATYQPEDWFRRIVMAVQCSTCSLPAAGTIEKYSLSVLQHLTLVGLLGTRDGDIQYDFTDPANVSKLFAQGRVCRKQMEEHLFGEKSPLMRNRLLESNHGSFGETVQLTQLGIKSLLGKQCGKITAKEQKRRVKKNTLFDFEEPKVKKDSVQLPVSAMEAIQSLIFSESREGRVIRKSWQLSLPAACGSPTGSTVLLYGPPGTGKTLTAQYLASELSLPLLKIDAARVLSCWVGESEQNVRRIFDDYSMLQKELGIAPVLLLNEADQLLGARDAGSNSVDRMNNNMQNLFLEGLERFSGILVATTNRRDLLDEAFSRRFTYKLELSAPDRNLRIELWKSHLPLQRLAEDVDIGQLADHSLSGGEISLVIERAVRLLSYRGITTIDHKTLMDIAREELASRMKRNGPSGKIGFGAVNS</sequence>
<proteinExistence type="predicted"/>
<dbReference type="PANTHER" id="PTHR23077:SF171">
    <property type="entry name" value="NUCLEAR VALOSIN-CONTAINING PROTEIN-LIKE"/>
    <property type="match status" value="1"/>
</dbReference>
<evidence type="ECO:0000256" key="1">
    <source>
        <dbReference type="ARBA" id="ARBA00022741"/>
    </source>
</evidence>
<dbReference type="SMART" id="SM00382">
    <property type="entry name" value="AAA"/>
    <property type="match status" value="1"/>
</dbReference>
<dbReference type="GO" id="GO:0016887">
    <property type="term" value="F:ATP hydrolysis activity"/>
    <property type="evidence" value="ECO:0007669"/>
    <property type="project" value="InterPro"/>
</dbReference>
<evidence type="ECO:0000313" key="5">
    <source>
        <dbReference type="Proteomes" id="UP000006732"/>
    </source>
</evidence>
<evidence type="ECO:0000313" key="4">
    <source>
        <dbReference type="EMBL" id="ABK99492.1"/>
    </source>
</evidence>
<dbReference type="InterPro" id="IPR003959">
    <property type="entry name" value="ATPase_AAA_core"/>
</dbReference>
<keyword evidence="1" id="KW-0547">Nucleotide-binding</keyword>
<dbReference type="EMBL" id="CP000482">
    <property type="protein sequence ID" value="ABK99492.1"/>
    <property type="molecule type" value="Genomic_DNA"/>
</dbReference>
<dbReference type="Proteomes" id="UP000006732">
    <property type="component" value="Chromosome"/>
</dbReference>
<feature type="domain" description="AAA+ ATPase" evidence="3">
    <location>
        <begin position="391"/>
        <end position="529"/>
    </location>
</feature>
<dbReference type="InterPro" id="IPR050168">
    <property type="entry name" value="AAA_ATPase_domain"/>
</dbReference>
<organism evidence="4 5">
    <name type="scientific">Pelobacter propionicus (strain DSM 2379 / NBRC 103807 / OttBd1)</name>
    <dbReference type="NCBI Taxonomy" id="338966"/>
    <lineage>
        <taxon>Bacteria</taxon>
        <taxon>Pseudomonadati</taxon>
        <taxon>Thermodesulfobacteriota</taxon>
        <taxon>Desulfuromonadia</taxon>
        <taxon>Desulfuromonadales</taxon>
        <taxon>Desulfuromonadaceae</taxon>
        <taxon>Pelobacter</taxon>
    </lineage>
</organism>
<evidence type="ECO:0000256" key="2">
    <source>
        <dbReference type="ARBA" id="ARBA00022840"/>
    </source>
</evidence>
<dbReference type="PANTHER" id="PTHR23077">
    <property type="entry name" value="AAA-FAMILY ATPASE"/>
    <property type="match status" value="1"/>
</dbReference>
<dbReference type="STRING" id="338966.Ppro_1882"/>
<dbReference type="SUPFAM" id="SSF52540">
    <property type="entry name" value="P-loop containing nucleoside triphosphate hydrolases"/>
    <property type="match status" value="1"/>
</dbReference>